<evidence type="ECO:0000313" key="1">
    <source>
        <dbReference type="EMBL" id="MEB3369030.1"/>
    </source>
</evidence>
<evidence type="ECO:0000313" key="2">
    <source>
        <dbReference type="Proteomes" id="UP001327093"/>
    </source>
</evidence>
<gene>
    <name evidence="1" type="ORF">R4I43_16605</name>
</gene>
<dbReference type="EMBL" id="JAWLNX010000010">
    <property type="protein sequence ID" value="MEB3369030.1"/>
    <property type="molecule type" value="Genomic_DNA"/>
</dbReference>
<protein>
    <submittedName>
        <fullName evidence="1">Uncharacterized protein</fullName>
    </submittedName>
</protein>
<accession>A0ABU6ACH8</accession>
<comment type="caution">
    <text evidence="1">The sequence shown here is derived from an EMBL/GenBank/DDBJ whole genome shotgun (WGS) entry which is preliminary data.</text>
</comment>
<proteinExistence type="predicted"/>
<dbReference type="RefSeq" id="WP_324266525.1">
    <property type="nucleotide sequence ID" value="NZ_JAWLNX010000010.1"/>
</dbReference>
<organism evidence="1 2">
    <name type="scientific">Saccharopolyspora mangrovi</name>
    <dbReference type="NCBI Taxonomy" id="3082379"/>
    <lineage>
        <taxon>Bacteria</taxon>
        <taxon>Bacillati</taxon>
        <taxon>Actinomycetota</taxon>
        <taxon>Actinomycetes</taxon>
        <taxon>Pseudonocardiales</taxon>
        <taxon>Pseudonocardiaceae</taxon>
        <taxon>Saccharopolyspora</taxon>
    </lineage>
</organism>
<dbReference type="Proteomes" id="UP001327093">
    <property type="component" value="Unassembled WGS sequence"/>
</dbReference>
<sequence length="77" mass="8550">MWGPPSFATARGPDRSPAIDTTCLTREALTNRVEWTPGGMRAMCRCGAQREFTAAAPMWDWLGSHPHLDDQGRMEST</sequence>
<keyword evidence="2" id="KW-1185">Reference proteome</keyword>
<reference evidence="1 2" key="1">
    <citation type="submission" date="2023-10" db="EMBL/GenBank/DDBJ databases">
        <title>Saccharopolyspora sp. nov., isolated from mangrove soil.</title>
        <authorList>
            <person name="Lu Y."/>
            <person name="Liu W."/>
        </authorList>
    </citation>
    <scope>NUCLEOTIDE SEQUENCE [LARGE SCALE GENOMIC DNA]</scope>
    <source>
        <strain evidence="1 2">S2-29</strain>
    </source>
</reference>
<name>A0ABU6ACH8_9PSEU</name>